<feature type="region of interest" description="Disordered" evidence="1">
    <location>
        <begin position="134"/>
        <end position="219"/>
    </location>
</feature>
<evidence type="ECO:0000313" key="3">
    <source>
        <dbReference type="Proteomes" id="UP000027361"/>
    </source>
</evidence>
<comment type="caution">
    <text evidence="2">The sequence shown here is derived from an EMBL/GenBank/DDBJ whole genome shotgun (WGS) entry which is preliminary data.</text>
</comment>
<proteinExistence type="predicted"/>
<reference evidence="2 3" key="1">
    <citation type="submission" date="2014-05" db="EMBL/GenBank/DDBJ databases">
        <title>Draft genome sequence of a rare smut relative, Tilletiaria anomala UBC 951.</title>
        <authorList>
            <consortium name="DOE Joint Genome Institute"/>
            <person name="Toome M."/>
            <person name="Kuo A."/>
            <person name="Henrissat B."/>
            <person name="Lipzen A."/>
            <person name="Tritt A."/>
            <person name="Yoshinaga Y."/>
            <person name="Zane M."/>
            <person name="Barry K."/>
            <person name="Grigoriev I.V."/>
            <person name="Spatafora J.W."/>
            <person name="Aimea M.C."/>
        </authorList>
    </citation>
    <scope>NUCLEOTIDE SEQUENCE [LARGE SCALE GENOMIC DNA]</scope>
    <source>
        <strain evidence="2 3">UBC 951</strain>
    </source>
</reference>
<sequence length="522" mass="55793">MTADDAMYEDPAYDAELTLDAEMEEDHAAIANNPPAHLALEPMEQLTEAEAEMADVEDAEVIDTSIVEVGLEEAAMNSEALRHSAVLAKEEESGSATVTDAATVPVIPAEFSANVIDGDSVQTTMGVNALDASSRPRLLSSEHSHDDGHRADSDQPLADAQDAKAAIVLEQKDAPSENVSKSAEEGAEGDADQDRHAVTEDTSQGGKSEMESQGVQDDHDNFPAIRLTFDGHGFVIQCGDREGDLLSYVPAPGTSKESAEARTVAPGIKVPENLYLQPLEALFQQLRLAEALGEFLEDDTELILSFPDLDLIIPEDNIYAREVTLEDIHNLHVGCGLEHSLHILVTEGPRFINRFNSLSAQADAFTDSGEMATQTNGKLAAEEQEQVYLHGRVVSSTQGSSAAAGEEPDESSNAEHVYETVGNEANEVEDDAAVNEVDPGEEVIIDYDEAEHEAGGPETTAADVEASKVSRSNIEGHTEVNSSVDNGDAEEPATRKRHAQPTTEAGTDAEDIEGNAKRARSD</sequence>
<protein>
    <submittedName>
        <fullName evidence="2">Uncharacterized protein</fullName>
    </submittedName>
</protein>
<name>A0A066V6W0_TILAU</name>
<dbReference type="RefSeq" id="XP_013240281.1">
    <property type="nucleotide sequence ID" value="XM_013384827.1"/>
</dbReference>
<dbReference type="STRING" id="1037660.A0A066V6W0"/>
<dbReference type="Proteomes" id="UP000027361">
    <property type="component" value="Unassembled WGS sequence"/>
</dbReference>
<dbReference type="Pfam" id="PF10336">
    <property type="entry name" value="DUF2420"/>
    <property type="match status" value="1"/>
</dbReference>
<dbReference type="OrthoDB" id="2507795at2759"/>
<dbReference type="EMBL" id="JMSN01000146">
    <property type="protein sequence ID" value="KDN37216.1"/>
    <property type="molecule type" value="Genomic_DNA"/>
</dbReference>
<accession>A0A066V6W0</accession>
<feature type="compositionally biased region" description="Polar residues" evidence="1">
    <location>
        <begin position="200"/>
        <end position="215"/>
    </location>
</feature>
<evidence type="ECO:0000256" key="1">
    <source>
        <dbReference type="SAM" id="MobiDB-lite"/>
    </source>
</evidence>
<organism evidence="2 3">
    <name type="scientific">Tilletiaria anomala (strain ATCC 24038 / CBS 436.72 / UBC 951)</name>
    <dbReference type="NCBI Taxonomy" id="1037660"/>
    <lineage>
        <taxon>Eukaryota</taxon>
        <taxon>Fungi</taxon>
        <taxon>Dikarya</taxon>
        <taxon>Basidiomycota</taxon>
        <taxon>Ustilaginomycotina</taxon>
        <taxon>Exobasidiomycetes</taxon>
        <taxon>Georgefischeriales</taxon>
        <taxon>Tilletiariaceae</taxon>
        <taxon>Tilletiaria</taxon>
    </lineage>
</organism>
<dbReference type="InterPro" id="IPR018822">
    <property type="entry name" value="UPF0646"/>
</dbReference>
<feature type="compositionally biased region" description="Basic and acidic residues" evidence="1">
    <location>
        <begin position="140"/>
        <end position="153"/>
    </location>
</feature>
<feature type="region of interest" description="Disordered" evidence="1">
    <location>
        <begin position="450"/>
        <end position="522"/>
    </location>
</feature>
<dbReference type="InParanoid" id="A0A066V6W0"/>
<gene>
    <name evidence="2" type="ORF">K437DRAFT_270938</name>
</gene>
<feature type="compositionally biased region" description="Polar residues" evidence="1">
    <location>
        <begin position="469"/>
        <end position="485"/>
    </location>
</feature>
<dbReference type="AlphaFoldDB" id="A0A066V6W0"/>
<keyword evidence="3" id="KW-1185">Reference proteome</keyword>
<evidence type="ECO:0000313" key="2">
    <source>
        <dbReference type="EMBL" id="KDN37216.1"/>
    </source>
</evidence>
<feature type="region of interest" description="Disordered" evidence="1">
    <location>
        <begin position="395"/>
        <end position="414"/>
    </location>
</feature>
<dbReference type="HOGENOM" id="CLU_521934_0_0_1"/>
<dbReference type="GeneID" id="25266224"/>